<evidence type="ECO:0000256" key="2">
    <source>
        <dbReference type="ARBA" id="ARBA00022801"/>
    </source>
</evidence>
<dbReference type="SUPFAM" id="SSF51445">
    <property type="entry name" value="(Trans)glycosidases"/>
    <property type="match status" value="1"/>
</dbReference>
<keyword evidence="9" id="KW-1185">Reference proteome</keyword>
<accession>A0A1Z5JU16</accession>
<dbReference type="Proteomes" id="UP000198406">
    <property type="component" value="Unassembled WGS sequence"/>
</dbReference>
<evidence type="ECO:0000256" key="3">
    <source>
        <dbReference type="ARBA" id="ARBA00023295"/>
    </source>
</evidence>
<reference evidence="8 9" key="1">
    <citation type="journal article" date="2015" name="Plant Cell">
        <title>Oil accumulation by the oleaginous diatom Fistulifera solaris as revealed by the genome and transcriptome.</title>
        <authorList>
            <person name="Tanaka T."/>
            <person name="Maeda Y."/>
            <person name="Veluchamy A."/>
            <person name="Tanaka M."/>
            <person name="Abida H."/>
            <person name="Marechal E."/>
            <person name="Bowler C."/>
            <person name="Muto M."/>
            <person name="Sunaga Y."/>
            <person name="Tanaka M."/>
            <person name="Yoshino T."/>
            <person name="Taniguchi T."/>
            <person name="Fukuda Y."/>
            <person name="Nemoto M."/>
            <person name="Matsumoto M."/>
            <person name="Wong P.S."/>
            <person name="Aburatani S."/>
            <person name="Fujibuchi W."/>
        </authorList>
    </citation>
    <scope>NUCLEOTIDE SEQUENCE [LARGE SCALE GENOMIC DNA]</scope>
    <source>
        <strain evidence="8 9">JPCC DA0580</strain>
    </source>
</reference>
<dbReference type="InParanoid" id="A0A1Z5JU16"/>
<keyword evidence="5" id="KW-0472">Membrane</keyword>
<dbReference type="Pfam" id="PF00150">
    <property type="entry name" value="Cellulase"/>
    <property type="match status" value="1"/>
</dbReference>
<dbReference type="AlphaFoldDB" id="A0A1Z5JU16"/>
<evidence type="ECO:0000259" key="7">
    <source>
        <dbReference type="Pfam" id="PF00150"/>
    </source>
</evidence>
<name>A0A1Z5JU16_FISSO</name>
<dbReference type="EMBL" id="BDSP01000114">
    <property type="protein sequence ID" value="GAX17278.1"/>
    <property type="molecule type" value="Genomic_DNA"/>
</dbReference>
<dbReference type="InterPro" id="IPR050386">
    <property type="entry name" value="Glycosyl_hydrolase_5"/>
</dbReference>
<feature type="compositionally biased region" description="Acidic residues" evidence="4">
    <location>
        <begin position="54"/>
        <end position="64"/>
    </location>
</feature>
<feature type="chain" id="PRO_5012509574" evidence="6">
    <location>
        <begin position="28"/>
        <end position="749"/>
    </location>
</feature>
<organism evidence="8 9">
    <name type="scientific">Fistulifera solaris</name>
    <name type="common">Oleaginous diatom</name>
    <dbReference type="NCBI Taxonomy" id="1519565"/>
    <lineage>
        <taxon>Eukaryota</taxon>
        <taxon>Sar</taxon>
        <taxon>Stramenopiles</taxon>
        <taxon>Ochrophyta</taxon>
        <taxon>Bacillariophyta</taxon>
        <taxon>Bacillariophyceae</taxon>
        <taxon>Bacillariophycidae</taxon>
        <taxon>Naviculales</taxon>
        <taxon>Naviculaceae</taxon>
        <taxon>Fistulifera</taxon>
    </lineage>
</organism>
<keyword evidence="3 8" id="KW-0326">Glycosidase</keyword>
<evidence type="ECO:0000256" key="1">
    <source>
        <dbReference type="ARBA" id="ARBA00005641"/>
    </source>
</evidence>
<keyword evidence="6" id="KW-0732">Signal</keyword>
<dbReference type="GO" id="GO:0004338">
    <property type="term" value="F:glucan exo-1,3-beta-glucosidase activity"/>
    <property type="evidence" value="ECO:0007669"/>
    <property type="project" value="UniProtKB-EC"/>
</dbReference>
<evidence type="ECO:0000313" key="8">
    <source>
        <dbReference type="EMBL" id="GAX17278.1"/>
    </source>
</evidence>
<evidence type="ECO:0000256" key="4">
    <source>
        <dbReference type="SAM" id="MobiDB-lite"/>
    </source>
</evidence>
<feature type="region of interest" description="Disordered" evidence="4">
    <location>
        <begin position="38"/>
        <end position="69"/>
    </location>
</feature>
<feature type="transmembrane region" description="Helical" evidence="5">
    <location>
        <begin position="682"/>
        <end position="704"/>
    </location>
</feature>
<protein>
    <submittedName>
        <fullName evidence="8">Glucan 1,3-beta-glucosidase</fullName>
        <ecNumber evidence="8">3.2.1.58</ecNumber>
    </submittedName>
</protein>
<dbReference type="PANTHER" id="PTHR31297:SF38">
    <property type="entry name" value="X8 DOMAIN-CONTAINING PROTEIN"/>
    <property type="match status" value="1"/>
</dbReference>
<proteinExistence type="inferred from homology"/>
<evidence type="ECO:0000256" key="5">
    <source>
        <dbReference type="SAM" id="Phobius"/>
    </source>
</evidence>
<dbReference type="InterPro" id="IPR017853">
    <property type="entry name" value="GH"/>
</dbReference>
<feature type="domain" description="Glycoside hydrolase family 5" evidence="7">
    <location>
        <begin position="146"/>
        <end position="408"/>
    </location>
</feature>
<comment type="similarity">
    <text evidence="1">Belongs to the glycosyl hydrolase 5 (cellulase A) family.</text>
</comment>
<dbReference type="GO" id="GO:0009251">
    <property type="term" value="P:glucan catabolic process"/>
    <property type="evidence" value="ECO:0007669"/>
    <property type="project" value="TreeGrafter"/>
</dbReference>
<gene>
    <name evidence="8" type="ORF">FisN_10Lh133</name>
</gene>
<keyword evidence="5" id="KW-0812">Transmembrane</keyword>
<evidence type="ECO:0000313" key="9">
    <source>
        <dbReference type="Proteomes" id="UP000198406"/>
    </source>
</evidence>
<dbReference type="InterPro" id="IPR001547">
    <property type="entry name" value="Glyco_hydro_5"/>
</dbReference>
<dbReference type="PANTHER" id="PTHR31297">
    <property type="entry name" value="GLUCAN ENDO-1,6-BETA-GLUCOSIDASE B"/>
    <property type="match status" value="1"/>
</dbReference>
<sequence length="749" mass="84760">MYLVRPKSLWLWALLMLAVVPIEYCHAKAVATEMNVNGASSLPDEESHKKHKDDEEEEEEETGDDPGIPFRHFVAHDSTMTCTADEHARPFNNQIRGVNLGGWMVLEPWITPSIFYQFLNAGENTTAFDMYTFCQVLGPQKANEQLRHHWDRWVTKDIIRQLAESEAVNSLRLPVGDFQFIPYGPYATGCVDGGLEYVDQLLDWAYEYGLTVLLDIHTMKDSQNGFDNSGQAMGFAWTSSLNSEFGGLTTFQHWPIRTANWIGTFNPQTAQYDDINQGNIQHALDVIQAVVDRYAGHPAVLGLEPLNEPWQYTPIDVLKRFYWDGYLIVKKTAPYWKYIMHDSFRLDTSVWGGFMDGCPERALDTHIYQAWRDPDSRVGFYTDACAQKARLADMEQAFGPVIVGEWSLATDNCAMWLNGFNDNLPGFPRLPCKYEPCRKSYLAPEQPGTPLDNSKPLQGPFGTGLSGPIFGLCPNTRDWLKESSGDPFTGRDWITAPPKAPKQLDDTDDVMRNLALKKLDAFSGIGHGFFFWNFRTDLYEPQWSYMEALDRGWIPRGNLKDEKVNTACSREESSVYYKCVLKRGQVDKAVRSALAYALNVENKTNLPESQEMLNLTGQALHEAADQFLGDFFDDNRHNGATCDFGGVAMLIRRNQTLSDRSSSAYYYNDDEYFQVVQGGPSLWILLVAGMATALVGALLGFVGAMRSNQGFNRRVRESRIFRPLTQSSNNLIRSSLALPDLQYEEILKV</sequence>
<comment type="caution">
    <text evidence="8">The sequence shown here is derived from an EMBL/GenBank/DDBJ whole genome shotgun (WGS) entry which is preliminary data.</text>
</comment>
<dbReference type="OrthoDB" id="417697at2759"/>
<dbReference type="GO" id="GO:0005576">
    <property type="term" value="C:extracellular region"/>
    <property type="evidence" value="ECO:0007669"/>
    <property type="project" value="TreeGrafter"/>
</dbReference>
<dbReference type="GO" id="GO:0009986">
    <property type="term" value="C:cell surface"/>
    <property type="evidence" value="ECO:0007669"/>
    <property type="project" value="TreeGrafter"/>
</dbReference>
<keyword evidence="5" id="KW-1133">Transmembrane helix</keyword>
<keyword evidence="2 8" id="KW-0378">Hydrolase</keyword>
<dbReference type="Gene3D" id="3.20.20.80">
    <property type="entry name" value="Glycosidases"/>
    <property type="match status" value="1"/>
</dbReference>
<feature type="signal peptide" evidence="6">
    <location>
        <begin position="1"/>
        <end position="27"/>
    </location>
</feature>
<evidence type="ECO:0000256" key="6">
    <source>
        <dbReference type="SAM" id="SignalP"/>
    </source>
</evidence>
<dbReference type="EC" id="3.2.1.58" evidence="8"/>